<name>A0A846XJT8_9NOCA</name>
<evidence type="ECO:0000256" key="1">
    <source>
        <dbReference type="SAM" id="MobiDB-lite"/>
    </source>
</evidence>
<evidence type="ECO:0000259" key="2">
    <source>
        <dbReference type="SMART" id="SM00776"/>
    </source>
</evidence>
<protein>
    <recommendedName>
        <fullName evidence="2">Glycosyl hydrolase family 98 putative carbohydrate-binding module domain-containing protein</fullName>
    </recommendedName>
</protein>
<dbReference type="InterPro" id="IPR013222">
    <property type="entry name" value="Glyco_hyd_98_carb-bd"/>
</dbReference>
<sequence length="195" mass="19616">MMLVSGLGAALAIAGLVVTLIVGPGSGEADSDSALPATTTESSTSAPASSPVPAAATDGTAQQFVAELSPVGTTAYTGSITVNNVAYPHAIYQQFSGCSTEVKHTYDLNREWSRFSSVVGVADGGNTESALQFSVVADGKSVFTSGNIGVGVPPKVDIPVAGVENLTIAFTLLDSDSSSCTQLGNGVWGDPTLTK</sequence>
<keyword evidence="4" id="KW-1185">Reference proteome</keyword>
<dbReference type="InterPro" id="IPR038637">
    <property type="entry name" value="NPCBM_sf"/>
</dbReference>
<evidence type="ECO:0000313" key="3">
    <source>
        <dbReference type="EMBL" id="NKY35549.1"/>
    </source>
</evidence>
<proteinExistence type="predicted"/>
<dbReference type="SMART" id="SM00776">
    <property type="entry name" value="NPCBM"/>
    <property type="match status" value="1"/>
</dbReference>
<feature type="domain" description="Glycosyl hydrolase family 98 putative carbohydrate-binding module" evidence="2">
    <location>
        <begin position="38"/>
        <end position="195"/>
    </location>
</feature>
<dbReference type="EMBL" id="JAAXOO010000005">
    <property type="protein sequence ID" value="NKY35549.1"/>
    <property type="molecule type" value="Genomic_DNA"/>
</dbReference>
<dbReference type="InterPro" id="IPR008979">
    <property type="entry name" value="Galactose-bd-like_sf"/>
</dbReference>
<evidence type="ECO:0000313" key="4">
    <source>
        <dbReference type="Proteomes" id="UP000565715"/>
    </source>
</evidence>
<dbReference type="Pfam" id="PF08305">
    <property type="entry name" value="NPCBM"/>
    <property type="match status" value="1"/>
</dbReference>
<gene>
    <name evidence="3" type="ORF">HGA13_21105</name>
</gene>
<feature type="region of interest" description="Disordered" evidence="1">
    <location>
        <begin position="28"/>
        <end position="56"/>
    </location>
</feature>
<accession>A0A846XJT8</accession>
<dbReference type="AlphaFoldDB" id="A0A846XJT8"/>
<feature type="compositionally biased region" description="Low complexity" evidence="1">
    <location>
        <begin position="33"/>
        <end position="56"/>
    </location>
</feature>
<dbReference type="SUPFAM" id="SSF49785">
    <property type="entry name" value="Galactose-binding domain-like"/>
    <property type="match status" value="1"/>
</dbReference>
<dbReference type="Proteomes" id="UP000565715">
    <property type="component" value="Unassembled WGS sequence"/>
</dbReference>
<organism evidence="3 4">
    <name type="scientific">Nocardia speluncae</name>
    <dbReference type="NCBI Taxonomy" id="419477"/>
    <lineage>
        <taxon>Bacteria</taxon>
        <taxon>Bacillati</taxon>
        <taxon>Actinomycetota</taxon>
        <taxon>Actinomycetes</taxon>
        <taxon>Mycobacteriales</taxon>
        <taxon>Nocardiaceae</taxon>
        <taxon>Nocardia</taxon>
    </lineage>
</organism>
<comment type="caution">
    <text evidence="3">The sequence shown here is derived from an EMBL/GenBank/DDBJ whole genome shotgun (WGS) entry which is preliminary data.</text>
</comment>
<dbReference type="Gene3D" id="2.60.120.1060">
    <property type="entry name" value="NPCBM/NEW2 domain"/>
    <property type="match status" value="1"/>
</dbReference>
<reference evidence="3 4" key="1">
    <citation type="submission" date="2020-04" db="EMBL/GenBank/DDBJ databases">
        <title>MicrobeNet Type strains.</title>
        <authorList>
            <person name="Nicholson A.C."/>
        </authorList>
    </citation>
    <scope>NUCLEOTIDE SEQUENCE [LARGE SCALE GENOMIC DNA]</scope>
    <source>
        <strain evidence="3 4">DSM 45078</strain>
    </source>
</reference>